<dbReference type="Proteomes" id="UP001152523">
    <property type="component" value="Unassembled WGS sequence"/>
</dbReference>
<keyword evidence="5" id="KW-1185">Reference proteome</keyword>
<dbReference type="InterPro" id="IPR029069">
    <property type="entry name" value="HotDog_dom_sf"/>
</dbReference>
<proteinExistence type="inferred from homology"/>
<dbReference type="PANTHER" id="PTHR11066">
    <property type="entry name" value="ACYL-COA THIOESTERASE"/>
    <property type="match status" value="1"/>
</dbReference>
<dbReference type="CDD" id="cd00038">
    <property type="entry name" value="CAP_ED"/>
    <property type="match status" value="1"/>
</dbReference>
<dbReference type="PANTHER" id="PTHR11066:SF34">
    <property type="entry name" value="ACYL-COENZYME A THIOESTERASE 8"/>
    <property type="match status" value="1"/>
</dbReference>
<dbReference type="Pfam" id="PF13622">
    <property type="entry name" value="4HBT_3"/>
    <property type="match status" value="1"/>
</dbReference>
<dbReference type="InterPro" id="IPR014710">
    <property type="entry name" value="RmlC-like_jellyroll"/>
</dbReference>
<dbReference type="InterPro" id="IPR025652">
    <property type="entry name" value="TesB_C"/>
</dbReference>
<dbReference type="InterPro" id="IPR042171">
    <property type="entry name" value="Acyl-CoA_hotdog"/>
</dbReference>
<comment type="caution">
    <text evidence="4">The sequence shown here is derived from an EMBL/GenBank/DDBJ whole genome shotgun (WGS) entry which is preliminary data.</text>
</comment>
<dbReference type="AlphaFoldDB" id="A0AAV0ENP6"/>
<dbReference type="GO" id="GO:0009062">
    <property type="term" value="P:fatty acid catabolic process"/>
    <property type="evidence" value="ECO:0007669"/>
    <property type="project" value="TreeGrafter"/>
</dbReference>
<organism evidence="4 5">
    <name type="scientific">Cuscuta epithymum</name>
    <dbReference type="NCBI Taxonomy" id="186058"/>
    <lineage>
        <taxon>Eukaryota</taxon>
        <taxon>Viridiplantae</taxon>
        <taxon>Streptophyta</taxon>
        <taxon>Embryophyta</taxon>
        <taxon>Tracheophyta</taxon>
        <taxon>Spermatophyta</taxon>
        <taxon>Magnoliopsida</taxon>
        <taxon>eudicotyledons</taxon>
        <taxon>Gunneridae</taxon>
        <taxon>Pentapetalae</taxon>
        <taxon>asterids</taxon>
        <taxon>lamiids</taxon>
        <taxon>Solanales</taxon>
        <taxon>Convolvulaceae</taxon>
        <taxon>Cuscuteae</taxon>
        <taxon>Cuscuta</taxon>
        <taxon>Cuscuta subgen. Cuscuta</taxon>
    </lineage>
</organism>
<dbReference type="InterPro" id="IPR000595">
    <property type="entry name" value="cNMP-bd_dom"/>
</dbReference>
<dbReference type="InterPro" id="IPR003703">
    <property type="entry name" value="Acyl_CoA_thio"/>
</dbReference>
<evidence type="ECO:0000313" key="4">
    <source>
        <dbReference type="EMBL" id="CAH9123752.1"/>
    </source>
</evidence>
<dbReference type="EMBL" id="CAMAPF010000932">
    <property type="protein sequence ID" value="CAH9123752.1"/>
    <property type="molecule type" value="Genomic_DNA"/>
</dbReference>
<dbReference type="GO" id="GO:0006637">
    <property type="term" value="P:acyl-CoA metabolic process"/>
    <property type="evidence" value="ECO:0007669"/>
    <property type="project" value="InterPro"/>
</dbReference>
<dbReference type="PROSITE" id="PS50042">
    <property type="entry name" value="CNMP_BINDING_3"/>
    <property type="match status" value="1"/>
</dbReference>
<gene>
    <name evidence="4" type="ORF">CEPIT_LOCUS25465</name>
</gene>
<dbReference type="InterPro" id="IPR049449">
    <property type="entry name" value="TesB_ACOT8-like_N"/>
</dbReference>
<dbReference type="Pfam" id="PF02551">
    <property type="entry name" value="Acyl_CoA_thio"/>
    <property type="match status" value="1"/>
</dbReference>
<name>A0AAV0ENP6_9ASTE</name>
<dbReference type="CDD" id="cd03445">
    <property type="entry name" value="Thioesterase_II_repeat2"/>
    <property type="match status" value="1"/>
</dbReference>
<dbReference type="Gene3D" id="2.40.160.210">
    <property type="entry name" value="Acyl-CoA thioesterase, double hotdog domain"/>
    <property type="match status" value="1"/>
</dbReference>
<dbReference type="Gene3D" id="2.60.120.10">
    <property type="entry name" value="Jelly Rolls"/>
    <property type="match status" value="1"/>
</dbReference>
<evidence type="ECO:0000259" key="3">
    <source>
        <dbReference type="PROSITE" id="PS50042"/>
    </source>
</evidence>
<protein>
    <recommendedName>
        <fullName evidence="3">Cyclic nucleotide-binding domain-containing protein</fullName>
    </recommendedName>
</protein>
<dbReference type="SUPFAM" id="SSF54637">
    <property type="entry name" value="Thioesterase/thiol ester dehydrase-isomerase"/>
    <property type="match status" value="2"/>
</dbReference>
<sequence>MTHPKYILYPNALGMEALSVVDFLTSVPLLQGLERSFLHKIAQMVTIMNYECGDYVVRQGVAGLGIYFIWDGEADACGDFRHVIDESPDEFHLKRYDFFGHGISSSDQHVEVISLTKLTCLVLPHKHWHMLPQFNSIPNCNLQQILDLQAIRDSIFQGVTLPEAPAFTGRVFGGQFIGQALVAAQRTVDPHMIVHSLNANFLIAGDVDLPVMYEVIRARDGKRFSSRRVDATQSGKLIFSLTASFQKEEGEIEHQYAQLPSVPDPDTLLSIDEIRQRRLIDPRLPRTYRNKLATTKHIPWPVEVRFCAPENIATRYTKTPPSLRFWFKAKENPSDDQSFHRCAVAYVSDLMISNIIPNPHRKKGLTIVPSTLNHSMWFHRDVRADDWLLHLVHTPSAYKSRGFVKSQIFNRNGELVASVGQEAALTFLKPREPKMESKM</sequence>
<dbReference type="SUPFAM" id="SSF51206">
    <property type="entry name" value="cAMP-binding domain-like"/>
    <property type="match status" value="1"/>
</dbReference>
<keyword evidence="2" id="KW-0378">Hydrolase</keyword>
<dbReference type="GO" id="GO:0047617">
    <property type="term" value="F:fatty acyl-CoA hydrolase activity"/>
    <property type="evidence" value="ECO:0007669"/>
    <property type="project" value="InterPro"/>
</dbReference>
<comment type="similarity">
    <text evidence="1">Belongs to the C/M/P thioester hydrolase family.</text>
</comment>
<feature type="domain" description="Cyclic nucleotide-binding" evidence="3">
    <location>
        <begin position="29"/>
        <end position="100"/>
    </location>
</feature>
<evidence type="ECO:0000256" key="1">
    <source>
        <dbReference type="ARBA" id="ARBA00006538"/>
    </source>
</evidence>
<dbReference type="InterPro" id="IPR018490">
    <property type="entry name" value="cNMP-bd_dom_sf"/>
</dbReference>
<accession>A0AAV0ENP6</accession>
<dbReference type="CDD" id="cd03444">
    <property type="entry name" value="Thioesterase_II_repeat1"/>
    <property type="match status" value="1"/>
</dbReference>
<reference evidence="4" key="1">
    <citation type="submission" date="2022-07" db="EMBL/GenBank/DDBJ databases">
        <authorList>
            <person name="Macas J."/>
            <person name="Novak P."/>
            <person name="Neumann P."/>
        </authorList>
    </citation>
    <scope>NUCLEOTIDE SEQUENCE</scope>
</reference>
<evidence type="ECO:0000256" key="2">
    <source>
        <dbReference type="ARBA" id="ARBA00022801"/>
    </source>
</evidence>
<evidence type="ECO:0000313" key="5">
    <source>
        <dbReference type="Proteomes" id="UP001152523"/>
    </source>
</evidence>